<accession>A0A7J4JLX5</accession>
<dbReference type="InterPro" id="IPR003593">
    <property type="entry name" value="AAA+_ATPase"/>
</dbReference>
<dbReference type="PANTHER" id="PTHR10763:SF26">
    <property type="entry name" value="CELL DIVISION CONTROL PROTEIN 6 HOMOLOG"/>
    <property type="match status" value="1"/>
</dbReference>
<dbReference type="CDD" id="cd08768">
    <property type="entry name" value="Cdc6_C"/>
    <property type="match status" value="1"/>
</dbReference>
<dbReference type="FunFam" id="1.10.8.60:FF:000073">
    <property type="entry name" value="ORC1-type DNA replication protein"/>
    <property type="match status" value="1"/>
</dbReference>
<keyword evidence="4 5" id="KW-0067">ATP-binding</keyword>
<evidence type="ECO:0000313" key="9">
    <source>
        <dbReference type="Proteomes" id="UP000564964"/>
    </source>
</evidence>
<proteinExistence type="inferred from homology"/>
<evidence type="ECO:0000256" key="2">
    <source>
        <dbReference type="ARBA" id="ARBA00022705"/>
    </source>
</evidence>
<dbReference type="Pfam" id="PF09079">
    <property type="entry name" value="WHD_Cdc6"/>
    <property type="match status" value="1"/>
</dbReference>
<sequence length="399" mass="44784">MANLFEQLLARETVFRDRNYITPHYTPDKLLFREQQIQKMTEILAGLLNGKRADNLFIYGKVGTGKTASARHVLSHLLDFAGQKNAQVSGTYVNCRNHNSKYRVLSKIVKDFYPEHNFMGYSAAFIYEKLLGFAGEGRGIVLVLDEVDKVKDVDELIYGLSRANDELRKGSLCILGISNNVMFKDDLDPRTKSSLCQQEMVFPAYNAEELKSILSERAKLAFNEGCVDEATVSLAAAFAAQESGDARKAVMLLMRAGELADKKGLARVSEEEVRRAKRLVEEEIILNMVLTLPQQEQLVLYAIAGLTLERPPLKTLTGETEEGVLYSGEVYDTYVKIAKKFKETVVSSRWYRECISQLEMYGLILTTQSGKGVKGQTRFIKLGYDAKKIKEAIEKGLTA</sequence>
<name>A0A7J4JLX5_9ARCH</name>
<dbReference type="InterPro" id="IPR036390">
    <property type="entry name" value="WH_DNA-bd_sf"/>
</dbReference>
<dbReference type="InterPro" id="IPR014277">
    <property type="entry name" value="Orc1/Cdc6_arc"/>
</dbReference>
<evidence type="ECO:0000256" key="4">
    <source>
        <dbReference type="ARBA" id="ARBA00022840"/>
    </source>
</evidence>
<dbReference type="PANTHER" id="PTHR10763">
    <property type="entry name" value="CELL DIVISION CONTROL PROTEIN 6-RELATED"/>
    <property type="match status" value="1"/>
</dbReference>
<dbReference type="GO" id="GO:0005524">
    <property type="term" value="F:ATP binding"/>
    <property type="evidence" value="ECO:0007669"/>
    <property type="project" value="UniProtKB-UniRule"/>
</dbReference>
<feature type="binding site" evidence="5">
    <location>
        <position position="205"/>
    </location>
    <ligand>
        <name>ATP</name>
        <dbReference type="ChEBI" id="CHEBI:30616"/>
    </ligand>
</feature>
<dbReference type="InterPro" id="IPR027417">
    <property type="entry name" value="P-loop_NTPase"/>
</dbReference>
<dbReference type="Gene3D" id="3.40.50.300">
    <property type="entry name" value="P-loop containing nucleotide triphosphate hydrolases"/>
    <property type="match status" value="1"/>
</dbReference>
<gene>
    <name evidence="8" type="ORF">HA252_05835</name>
</gene>
<dbReference type="EMBL" id="DUGH01000139">
    <property type="protein sequence ID" value="HIH16897.1"/>
    <property type="molecule type" value="Genomic_DNA"/>
</dbReference>
<dbReference type="InterPro" id="IPR015163">
    <property type="entry name" value="Cdc6_C"/>
</dbReference>
<dbReference type="SMART" id="SM00382">
    <property type="entry name" value="AAA"/>
    <property type="match status" value="1"/>
</dbReference>
<dbReference type="InterPro" id="IPR049945">
    <property type="entry name" value="AAA_22"/>
</dbReference>
<dbReference type="InterPro" id="IPR050311">
    <property type="entry name" value="ORC1/CDC6"/>
</dbReference>
<comment type="caution">
    <text evidence="8">The sequence shown here is derived from an EMBL/GenBank/DDBJ whole genome shotgun (WGS) entry which is preliminary data.</text>
</comment>
<evidence type="ECO:0000256" key="3">
    <source>
        <dbReference type="ARBA" id="ARBA00022741"/>
    </source>
</evidence>
<reference evidence="9" key="1">
    <citation type="journal article" date="2020" name="bioRxiv">
        <title>A rank-normalized archaeal taxonomy based on genome phylogeny resolves widespread incomplete and uneven classifications.</title>
        <authorList>
            <person name="Rinke C."/>
            <person name="Chuvochina M."/>
            <person name="Mussig A.J."/>
            <person name="Chaumeil P.-A."/>
            <person name="Waite D.W."/>
            <person name="Whitman W.B."/>
            <person name="Parks D.H."/>
            <person name="Hugenholtz P."/>
        </authorList>
    </citation>
    <scope>NUCLEOTIDE SEQUENCE [LARGE SCALE GENOMIC DNA]</scope>
</reference>
<feature type="domain" description="Cdc6 C-terminal" evidence="7">
    <location>
        <begin position="313"/>
        <end position="393"/>
    </location>
</feature>
<evidence type="ECO:0000259" key="7">
    <source>
        <dbReference type="SMART" id="SM01074"/>
    </source>
</evidence>
<dbReference type="SMART" id="SM01074">
    <property type="entry name" value="Cdc6_C"/>
    <property type="match status" value="1"/>
</dbReference>
<feature type="domain" description="AAA+ ATPase" evidence="6">
    <location>
        <begin position="52"/>
        <end position="204"/>
    </location>
</feature>
<dbReference type="InterPro" id="IPR036388">
    <property type="entry name" value="WH-like_DNA-bd_sf"/>
</dbReference>
<dbReference type="AlphaFoldDB" id="A0A7J4JLX5"/>
<evidence type="ECO:0000256" key="5">
    <source>
        <dbReference type="HAMAP-Rule" id="MF_01407"/>
    </source>
</evidence>
<dbReference type="GO" id="GO:0016887">
    <property type="term" value="F:ATP hydrolysis activity"/>
    <property type="evidence" value="ECO:0007669"/>
    <property type="project" value="InterPro"/>
</dbReference>
<dbReference type="HAMAP" id="MF_01407">
    <property type="entry name" value="ORC1_type_DNA_replic_protein"/>
    <property type="match status" value="1"/>
</dbReference>
<dbReference type="SUPFAM" id="SSF52540">
    <property type="entry name" value="P-loop containing nucleoside triphosphate hydrolases"/>
    <property type="match status" value="1"/>
</dbReference>
<dbReference type="InterPro" id="IPR055237">
    <property type="entry name" value="Cdc6_lid"/>
</dbReference>
<feature type="binding site" evidence="5">
    <location>
        <begin position="64"/>
        <end position="68"/>
    </location>
    <ligand>
        <name>ATP</name>
        <dbReference type="ChEBI" id="CHEBI:30616"/>
    </ligand>
</feature>
<keyword evidence="3 5" id="KW-0547">Nucleotide-binding</keyword>
<dbReference type="SUPFAM" id="SSF46785">
    <property type="entry name" value="Winged helix' DNA-binding domain"/>
    <property type="match status" value="1"/>
</dbReference>
<evidence type="ECO:0000313" key="8">
    <source>
        <dbReference type="EMBL" id="HIH16897.1"/>
    </source>
</evidence>
<comment type="similarity">
    <text evidence="1 5">Belongs to the CDC6/cdc18 family.</text>
</comment>
<dbReference type="Proteomes" id="UP000564964">
    <property type="component" value="Unassembled WGS sequence"/>
</dbReference>
<evidence type="ECO:0000256" key="1">
    <source>
        <dbReference type="ARBA" id="ARBA00006184"/>
    </source>
</evidence>
<organism evidence="8 9">
    <name type="scientific">Candidatus Iainarchaeum sp</name>
    <dbReference type="NCBI Taxonomy" id="3101447"/>
    <lineage>
        <taxon>Archaea</taxon>
        <taxon>Candidatus Iainarchaeota</taxon>
        <taxon>Candidatus Iainarchaeia</taxon>
        <taxon>Candidatus Iainarchaeales</taxon>
        <taxon>Candidatus Iainarchaeaceae</taxon>
        <taxon>Candidatus Iainarchaeum</taxon>
    </lineage>
</organism>
<evidence type="ECO:0000259" key="6">
    <source>
        <dbReference type="SMART" id="SM00382"/>
    </source>
</evidence>
<dbReference type="GO" id="GO:0006260">
    <property type="term" value="P:DNA replication"/>
    <property type="evidence" value="ECO:0007669"/>
    <property type="project" value="UniProtKB-UniRule"/>
</dbReference>
<keyword evidence="2 5" id="KW-0235">DNA replication</keyword>
<dbReference type="Pfam" id="PF22703">
    <property type="entry name" value="Cdc6_lid"/>
    <property type="match status" value="1"/>
</dbReference>
<dbReference type="NCBIfam" id="TIGR02928">
    <property type="entry name" value="orc1/cdc6 family replication initiation protein"/>
    <property type="match status" value="1"/>
</dbReference>
<feature type="binding site" evidence="5">
    <location>
        <position position="217"/>
    </location>
    <ligand>
        <name>ATP</name>
        <dbReference type="ChEBI" id="CHEBI:30616"/>
    </ligand>
</feature>
<dbReference type="Pfam" id="PF13401">
    <property type="entry name" value="AAA_22"/>
    <property type="match status" value="1"/>
</dbReference>
<dbReference type="Gene3D" id="1.10.10.10">
    <property type="entry name" value="Winged helix-like DNA-binding domain superfamily/Winged helix DNA-binding domain"/>
    <property type="match status" value="1"/>
</dbReference>
<dbReference type="Gene3D" id="1.10.8.60">
    <property type="match status" value="1"/>
</dbReference>
<protein>
    <recommendedName>
        <fullName evidence="5">ORC1-type DNA replication protein</fullName>
    </recommendedName>
</protein>
<comment type="function">
    <text evidence="5">Involved in regulation of DNA replication.</text>
</comment>